<keyword evidence="1" id="KW-0808">Transferase</keyword>
<dbReference type="GO" id="GO:0032259">
    <property type="term" value="P:methylation"/>
    <property type="evidence" value="ECO:0007669"/>
    <property type="project" value="UniProtKB-KW"/>
</dbReference>
<evidence type="ECO:0000313" key="1">
    <source>
        <dbReference type="EMBL" id="HCE16763.1"/>
    </source>
</evidence>
<organism evidence="1 2">
    <name type="scientific">Anaerolinea thermolimosa</name>
    <dbReference type="NCBI Taxonomy" id="229919"/>
    <lineage>
        <taxon>Bacteria</taxon>
        <taxon>Bacillati</taxon>
        <taxon>Chloroflexota</taxon>
        <taxon>Anaerolineae</taxon>
        <taxon>Anaerolineales</taxon>
        <taxon>Anaerolineaceae</taxon>
        <taxon>Anaerolinea</taxon>
    </lineage>
</organism>
<dbReference type="InterPro" id="IPR029063">
    <property type="entry name" value="SAM-dependent_MTases_sf"/>
</dbReference>
<dbReference type="GO" id="GO:0008168">
    <property type="term" value="F:methyltransferase activity"/>
    <property type="evidence" value="ECO:0007669"/>
    <property type="project" value="UniProtKB-KW"/>
</dbReference>
<evidence type="ECO:0000313" key="2">
    <source>
        <dbReference type="Proteomes" id="UP000264141"/>
    </source>
</evidence>
<dbReference type="Gene3D" id="3.40.50.150">
    <property type="entry name" value="Vaccinia Virus protein VP39"/>
    <property type="match status" value="1"/>
</dbReference>
<gene>
    <name evidence="1" type="ORF">DEQ80_02775</name>
</gene>
<dbReference type="AlphaFoldDB" id="A0A3D1JE36"/>
<sequence>MTLNPEPIFGQEVHRASFRAPSDWIFRCGECLYRHVNTFYVREYDQLMSSGLYRQLVDKGWLVAHQEVDAEPLDPSTIYRVIQPEEIPFLSYLYEWCFSQLKDAALLTLAVQKAALDSGMTLKDASAYNIQFVNGKPIFSDTLSFALYEEGAPWIAYRQFCQHFLVPLALMSRVDLRLGRLSSLYMDGIPLDLATRLDFGLLIHLHLHAQAQRVAAGIQEGQDIPPSARMSKLGLIGLSESLESNMRRLQAPIRKSGWVDYYQHTNYTDATFESKKRLVQEAVQRLSPRILWDLGANTGIFSRVAAEVSGALVISADFDAEAVEVNYRQAKQEGNPHLLPLVIGLTNPPPAISWDNAECEAFYQRAPANMVLALVHHLAIGNNVPLAHLAETFARLGKFLLVEFVPKEDSQVHKLLCSRDDIFSEYHPEGFKTAFAPYFHLEKEMPLEGNARTLILYRNRQA</sequence>
<proteinExistence type="predicted"/>
<reference evidence="1 2" key="1">
    <citation type="journal article" date="2018" name="Nat. Biotechnol.">
        <title>A standardized bacterial taxonomy based on genome phylogeny substantially revises the tree of life.</title>
        <authorList>
            <person name="Parks D.H."/>
            <person name="Chuvochina M."/>
            <person name="Waite D.W."/>
            <person name="Rinke C."/>
            <person name="Skarshewski A."/>
            <person name="Chaumeil P.A."/>
            <person name="Hugenholtz P."/>
        </authorList>
    </citation>
    <scope>NUCLEOTIDE SEQUENCE [LARGE SCALE GENOMIC DNA]</scope>
    <source>
        <strain evidence="1">UBA8781</strain>
    </source>
</reference>
<dbReference type="Proteomes" id="UP000264141">
    <property type="component" value="Unassembled WGS sequence"/>
</dbReference>
<comment type="caution">
    <text evidence="1">The sequence shown here is derived from an EMBL/GenBank/DDBJ whole genome shotgun (WGS) entry which is preliminary data.</text>
</comment>
<accession>A0A3D1JE36</accession>
<dbReference type="STRING" id="229919.GCA_001050195_02812"/>
<dbReference type="EMBL" id="DPBP01000011">
    <property type="protein sequence ID" value="HCE16763.1"/>
    <property type="molecule type" value="Genomic_DNA"/>
</dbReference>
<dbReference type="CDD" id="cd02440">
    <property type="entry name" value="AdoMet_MTases"/>
    <property type="match status" value="1"/>
</dbReference>
<dbReference type="RefSeq" id="WP_062195160.1">
    <property type="nucleotide sequence ID" value="NZ_DF967965.1"/>
</dbReference>
<dbReference type="OrthoDB" id="9765084at2"/>
<protein>
    <submittedName>
        <fullName evidence="1">SAM-dependent methyltransferase</fullName>
    </submittedName>
</protein>
<name>A0A3D1JE36_9CHLR</name>
<keyword evidence="1" id="KW-0489">Methyltransferase</keyword>
<dbReference type="SUPFAM" id="SSF53335">
    <property type="entry name" value="S-adenosyl-L-methionine-dependent methyltransferases"/>
    <property type="match status" value="1"/>
</dbReference>